<dbReference type="EMBL" id="QVTD01000005">
    <property type="protein sequence ID" value="RFU63838.1"/>
    <property type="molecule type" value="Genomic_DNA"/>
</dbReference>
<protein>
    <submittedName>
        <fullName evidence="1">DUF1450 domain-containing protein</fullName>
    </submittedName>
</protein>
<keyword evidence="2" id="KW-1185">Reference proteome</keyword>
<gene>
    <name evidence="1" type="ORF">D0466_10260</name>
</gene>
<dbReference type="InterPro" id="IPR009910">
    <property type="entry name" value="DUF1450"/>
</dbReference>
<evidence type="ECO:0000313" key="1">
    <source>
        <dbReference type="EMBL" id="RFU63838.1"/>
    </source>
</evidence>
<sequence>MKEEDIVKSFITKLFSKEQKVVVEFCQKNLDRFLTEDNFPLFQDFLAQPSIEYKEFECLSHCRLCKKSPYAQVDGEMIMGESPEDLLQKLKRLNNG</sequence>
<name>A0A372LDQ3_9BACI</name>
<evidence type="ECO:0000313" key="2">
    <source>
        <dbReference type="Proteomes" id="UP000262939"/>
    </source>
</evidence>
<organism evidence="1 2">
    <name type="scientific">Peribacillus glennii</name>
    <dbReference type="NCBI Taxonomy" id="2303991"/>
    <lineage>
        <taxon>Bacteria</taxon>
        <taxon>Bacillati</taxon>
        <taxon>Bacillota</taxon>
        <taxon>Bacilli</taxon>
        <taxon>Bacillales</taxon>
        <taxon>Bacillaceae</taxon>
        <taxon>Peribacillus</taxon>
    </lineage>
</organism>
<dbReference type="Proteomes" id="UP000262939">
    <property type="component" value="Unassembled WGS sequence"/>
</dbReference>
<dbReference type="Pfam" id="PF07293">
    <property type="entry name" value="DUF1450"/>
    <property type="match status" value="1"/>
</dbReference>
<proteinExistence type="predicted"/>
<reference evidence="1 2" key="1">
    <citation type="submission" date="2018-08" db="EMBL/GenBank/DDBJ databases">
        <title>Bacillus chawlae sp. nov., Bacillus glennii sp. nov., and Bacillus saganii sp. nov. Isolated from the Vehicle Assembly Building at Kennedy Space Center where the Viking Spacecraft were Assembled.</title>
        <authorList>
            <person name="Seuylemezian A."/>
            <person name="Vaishampayan P."/>
        </authorList>
    </citation>
    <scope>NUCLEOTIDE SEQUENCE [LARGE SCALE GENOMIC DNA]</scope>
    <source>
        <strain evidence="1 2">V44-8</strain>
    </source>
</reference>
<dbReference type="OrthoDB" id="2679644at2"/>
<dbReference type="RefSeq" id="WP_117322474.1">
    <property type="nucleotide sequence ID" value="NZ_QVTD01000005.1"/>
</dbReference>
<accession>A0A372LDQ3</accession>
<dbReference type="AlphaFoldDB" id="A0A372LDQ3"/>
<comment type="caution">
    <text evidence="1">The sequence shown here is derived from an EMBL/GenBank/DDBJ whole genome shotgun (WGS) entry which is preliminary data.</text>
</comment>